<dbReference type="RefSeq" id="WP_286661689.1">
    <property type="nucleotide sequence ID" value="NZ_JASZYV010000004.1"/>
</dbReference>
<feature type="chain" id="PRO_5046941912" evidence="1">
    <location>
        <begin position="22"/>
        <end position="236"/>
    </location>
</feature>
<keyword evidence="1" id="KW-0732">Signal</keyword>
<sequence>MGPKDALIAGLGLLGATLGFAGDAATDAMTAAYKPYRIALFRTNSKSQVESEVAIVQAAQAWRDLVLKFSKNPPPPYDRDADFGKALTDVDAVYARATAEINEQKLTEAHETLEKVRDLLAEIRRRNNVIVYSDHMNAYHAEMEQLLTQGPKWASQTQGFYLLMEKLGSMEYLAARLRSEAPPEVTSDAAFAPAMKLVEQSLAGLREAVLAQDATRVREALSKVKGPYSQLFLKFG</sequence>
<reference evidence="2" key="1">
    <citation type="submission" date="2023-06" db="EMBL/GenBank/DDBJ databases">
        <authorList>
            <person name="Jiang Y."/>
            <person name="Liu Q."/>
        </authorList>
    </citation>
    <scope>NUCLEOTIDE SEQUENCE</scope>
    <source>
        <strain evidence="2">CGMCC 1.12089</strain>
    </source>
</reference>
<proteinExistence type="predicted"/>
<feature type="signal peptide" evidence="1">
    <location>
        <begin position="1"/>
        <end position="21"/>
    </location>
</feature>
<comment type="caution">
    <text evidence="2">The sequence shown here is derived from an EMBL/GenBank/DDBJ whole genome shotgun (WGS) entry which is preliminary data.</text>
</comment>
<dbReference type="EMBL" id="JASZYV010000004">
    <property type="protein sequence ID" value="MDM0046564.1"/>
    <property type="molecule type" value="Genomic_DNA"/>
</dbReference>
<keyword evidence="3" id="KW-1185">Reference proteome</keyword>
<evidence type="ECO:0000256" key="1">
    <source>
        <dbReference type="SAM" id="SignalP"/>
    </source>
</evidence>
<protein>
    <submittedName>
        <fullName evidence="2">Uncharacterized protein</fullName>
    </submittedName>
</protein>
<accession>A0ABT7NF40</accession>
<evidence type="ECO:0000313" key="2">
    <source>
        <dbReference type="EMBL" id="MDM0046564.1"/>
    </source>
</evidence>
<gene>
    <name evidence="2" type="ORF">QTH91_18895</name>
</gene>
<organism evidence="2 3">
    <name type="scientific">Variovorax dokdonensis</name>
    <dbReference type="NCBI Taxonomy" id="344883"/>
    <lineage>
        <taxon>Bacteria</taxon>
        <taxon>Pseudomonadati</taxon>
        <taxon>Pseudomonadota</taxon>
        <taxon>Betaproteobacteria</taxon>
        <taxon>Burkholderiales</taxon>
        <taxon>Comamonadaceae</taxon>
        <taxon>Variovorax</taxon>
    </lineage>
</organism>
<evidence type="ECO:0000313" key="3">
    <source>
        <dbReference type="Proteomes" id="UP001174908"/>
    </source>
</evidence>
<name>A0ABT7NF40_9BURK</name>
<dbReference type="Proteomes" id="UP001174908">
    <property type="component" value="Unassembled WGS sequence"/>
</dbReference>